<comment type="caution">
    <text evidence="2">The sequence shown here is derived from an EMBL/GenBank/DDBJ whole genome shotgun (WGS) entry which is preliminary data.</text>
</comment>
<evidence type="ECO:0000313" key="2">
    <source>
        <dbReference type="EMBL" id="KAK4536310.1"/>
    </source>
</evidence>
<dbReference type="Proteomes" id="UP001301350">
    <property type="component" value="Unassembled WGS sequence"/>
</dbReference>
<keyword evidence="3" id="KW-1185">Reference proteome</keyword>
<proteinExistence type="predicted"/>
<organism evidence="2 3">
    <name type="scientific">Cyanidium caldarium</name>
    <name type="common">Red alga</name>
    <dbReference type="NCBI Taxonomy" id="2771"/>
    <lineage>
        <taxon>Eukaryota</taxon>
        <taxon>Rhodophyta</taxon>
        <taxon>Bangiophyceae</taxon>
        <taxon>Cyanidiales</taxon>
        <taxon>Cyanidiaceae</taxon>
        <taxon>Cyanidium</taxon>
    </lineage>
</organism>
<dbReference type="AlphaFoldDB" id="A0AAV9IW37"/>
<feature type="compositionally biased region" description="Low complexity" evidence="1">
    <location>
        <begin position="115"/>
        <end position="128"/>
    </location>
</feature>
<feature type="compositionally biased region" description="Basic and acidic residues" evidence="1">
    <location>
        <begin position="104"/>
        <end position="114"/>
    </location>
</feature>
<evidence type="ECO:0000256" key="1">
    <source>
        <dbReference type="SAM" id="MobiDB-lite"/>
    </source>
</evidence>
<sequence length="848" mass="92488">MVTRKGSGGRRGVAVKKAEANEGDKDAEQAEETASTTSSRGRGRTRRPTGSSARNTTRRSPPEQSPRSSQQGVARGRRRPEAQYGEEQSSAAGSIGATVQESETELRPTRRAKGEAGATASAAASDAGESCREGVTGTDDQVRLLPPRRPPPLQRVVVDMAAPDMSTITFETVDGRLVHDARQLLTDGRADMRRLRTDARALQVRRAAAGVATAMAQTAVWGDDDRQGVLADASLQATTTVDDAQTAWDARIGRTEAALAELGRLAAALESALRLSEHTSSSGPVASANSSEREPAAPATIPPLTRLVPHTAAPTEMTPAGTRKAVSDEFVAVTDAKPVAVSVSMERPLAIAWQRRRQHMQHVAECLDEAEARLRIRWRQQERFFQDVEALLRAPGWPIRLRAVLPSAYRAGRSAHSTVQLWLHLYEQEWAPLVVFAAADENHANHGRAAVASEHLQVETRAPFRPVLCWGGYRGSRRESPAAISTLYVIGSAAIVTAAQQYAVERRRRATFERLLSQSLAAHRKAAASSDLPGKLPLPWPRGAAALDWRVHRMAMDELVMRVGDDLDAVSVRVQYRRGTSDGAEDAEAYLMDGAVDVLESWLLRLDGDLPACAARLVNVVLMAAVEQRIERLAAAYPLRFSCQRRWRPSPEGAVSGGWEWRATMWMSDRDEVGANPVDESAPTWPAVAHWRLQPPGTLWARPAGHDEDRRVTLSLSGIEEFVQSAWCGSLLRRLRDQIRERARMPCIVSLPDGDRLWVRTWSAALRLATKAPSAAQPDITLFTLGIAPTTAREHEEVAGRDALHTGVQFTVHLNQRVLCCGSPVAVLEYAHGALWTALTPLLESAGE</sequence>
<protein>
    <submittedName>
        <fullName evidence="2">Uncharacterized protein</fullName>
    </submittedName>
</protein>
<feature type="compositionally biased region" description="Low complexity" evidence="1">
    <location>
        <begin position="279"/>
        <end position="290"/>
    </location>
</feature>
<reference evidence="2 3" key="1">
    <citation type="submission" date="2022-07" db="EMBL/GenBank/DDBJ databases">
        <title>Genome-wide signatures of adaptation to extreme environments.</title>
        <authorList>
            <person name="Cho C.H."/>
            <person name="Yoon H.S."/>
        </authorList>
    </citation>
    <scope>NUCLEOTIDE SEQUENCE [LARGE SCALE GENOMIC DNA]</scope>
    <source>
        <strain evidence="2 3">DBV 063 E5</strain>
    </source>
</reference>
<evidence type="ECO:0000313" key="3">
    <source>
        <dbReference type="Proteomes" id="UP001301350"/>
    </source>
</evidence>
<feature type="region of interest" description="Disordered" evidence="1">
    <location>
        <begin position="279"/>
        <end position="322"/>
    </location>
</feature>
<accession>A0AAV9IW37</accession>
<feature type="compositionally biased region" description="Basic and acidic residues" evidence="1">
    <location>
        <begin position="16"/>
        <end position="28"/>
    </location>
</feature>
<feature type="region of interest" description="Disordered" evidence="1">
    <location>
        <begin position="1"/>
        <end position="151"/>
    </location>
</feature>
<feature type="compositionally biased region" description="Polar residues" evidence="1">
    <location>
        <begin position="86"/>
        <end position="101"/>
    </location>
</feature>
<dbReference type="EMBL" id="JANCYW010000008">
    <property type="protein sequence ID" value="KAK4536310.1"/>
    <property type="molecule type" value="Genomic_DNA"/>
</dbReference>
<name>A0AAV9IW37_CYACA</name>
<gene>
    <name evidence="2" type="ORF">CDCA_CDCA08G2335</name>
</gene>